<reference evidence="10" key="2">
    <citation type="submission" date="2023-01" db="EMBL/GenBank/DDBJ databases">
        <authorList>
            <person name="Petersen C."/>
        </authorList>
    </citation>
    <scope>NUCLEOTIDE SEQUENCE</scope>
    <source>
        <strain evidence="10">IBT 17514</strain>
    </source>
</reference>
<dbReference type="InterPro" id="IPR001810">
    <property type="entry name" value="F-box_dom"/>
</dbReference>
<evidence type="ECO:0000256" key="2">
    <source>
        <dbReference type="ARBA" id="ARBA00007968"/>
    </source>
</evidence>
<gene>
    <name evidence="10" type="ORF">N7493_001385</name>
</gene>
<evidence type="ECO:0000259" key="9">
    <source>
        <dbReference type="PROSITE" id="PS50181"/>
    </source>
</evidence>
<dbReference type="Pfam" id="PF25499">
    <property type="entry name" value="Beta-prop_pof12"/>
    <property type="match status" value="1"/>
</dbReference>
<dbReference type="EMBL" id="JAQJAN010000002">
    <property type="protein sequence ID" value="KAJ5738230.1"/>
    <property type="molecule type" value="Genomic_DNA"/>
</dbReference>
<dbReference type="Gene3D" id="1.20.1280.50">
    <property type="match status" value="1"/>
</dbReference>
<comment type="function">
    <text evidence="1">Component of the SCF(sconB) E3 ubiquitin ligase complex involved in the regulation of sulfur metabolite repression, probably by mediating the inactivation or degradation of the metR transcription factor.</text>
</comment>
<accession>A0AAD6HV33</accession>
<evidence type="ECO:0000313" key="11">
    <source>
        <dbReference type="Proteomes" id="UP001215712"/>
    </source>
</evidence>
<evidence type="ECO:0000256" key="6">
    <source>
        <dbReference type="ARBA" id="ARBA00032113"/>
    </source>
</evidence>
<keyword evidence="7" id="KW-0853">WD repeat</keyword>
<dbReference type="InterPro" id="IPR015943">
    <property type="entry name" value="WD40/YVTN_repeat-like_dom_sf"/>
</dbReference>
<comment type="similarity">
    <text evidence="2">Belongs to the WD repeat MET30/SCONB/SCON-2 family.</text>
</comment>
<dbReference type="SUPFAM" id="SSF50978">
    <property type="entry name" value="WD40 repeat-like"/>
    <property type="match status" value="1"/>
</dbReference>
<organism evidence="10 11">
    <name type="scientific">Penicillium malachiteum</name>
    <dbReference type="NCBI Taxonomy" id="1324776"/>
    <lineage>
        <taxon>Eukaryota</taxon>
        <taxon>Fungi</taxon>
        <taxon>Dikarya</taxon>
        <taxon>Ascomycota</taxon>
        <taxon>Pezizomycotina</taxon>
        <taxon>Eurotiomycetes</taxon>
        <taxon>Eurotiomycetidae</taxon>
        <taxon>Eurotiales</taxon>
        <taxon>Aspergillaceae</taxon>
        <taxon>Penicillium</taxon>
    </lineage>
</organism>
<feature type="region of interest" description="Disordered" evidence="8">
    <location>
        <begin position="1"/>
        <end position="20"/>
    </location>
</feature>
<dbReference type="PROSITE" id="PS50181">
    <property type="entry name" value="FBOX"/>
    <property type="match status" value="1"/>
</dbReference>
<dbReference type="SUPFAM" id="SSF81383">
    <property type="entry name" value="F-box domain"/>
    <property type="match status" value="1"/>
</dbReference>
<comment type="subunit">
    <text evidence="3">Component of the SCF(sconB) E3 ubiquitin ligase complex.</text>
</comment>
<dbReference type="InterPro" id="IPR036322">
    <property type="entry name" value="WD40_repeat_dom_sf"/>
</dbReference>
<dbReference type="Pfam" id="PF12937">
    <property type="entry name" value="F-box-like"/>
    <property type="match status" value="1"/>
</dbReference>
<proteinExistence type="inferred from homology"/>
<keyword evidence="11" id="KW-1185">Reference proteome</keyword>
<dbReference type="InterPro" id="IPR036047">
    <property type="entry name" value="F-box-like_dom_sf"/>
</dbReference>
<evidence type="ECO:0000256" key="1">
    <source>
        <dbReference type="ARBA" id="ARBA00002730"/>
    </source>
</evidence>
<reference evidence="10" key="1">
    <citation type="journal article" date="2023" name="IMA Fungus">
        <title>Comparative genomic study of the Penicillium genus elucidates a diverse pangenome and 15 lateral gene transfer events.</title>
        <authorList>
            <person name="Petersen C."/>
            <person name="Sorensen T."/>
            <person name="Nielsen M.R."/>
            <person name="Sondergaard T.E."/>
            <person name="Sorensen J.L."/>
            <person name="Fitzpatrick D.A."/>
            <person name="Frisvad J.C."/>
            <person name="Nielsen K.L."/>
        </authorList>
    </citation>
    <scope>NUCLEOTIDE SEQUENCE</scope>
    <source>
        <strain evidence="10">IBT 17514</strain>
    </source>
</reference>
<feature type="region of interest" description="Disordered" evidence="8">
    <location>
        <begin position="360"/>
        <end position="382"/>
    </location>
</feature>
<dbReference type="InterPro" id="IPR001680">
    <property type="entry name" value="WD40_rpt"/>
</dbReference>
<protein>
    <recommendedName>
        <fullName evidence="4">Probable E3 ubiquitin ligase complex SCF subunit sconB</fullName>
    </recommendedName>
    <alternativeName>
        <fullName evidence="6">Sulfur controller B</fullName>
    </alternativeName>
    <alternativeName>
        <fullName evidence="5">Sulfur metabolite repression control protein B</fullName>
    </alternativeName>
</protein>
<feature type="repeat" description="WD" evidence="7">
    <location>
        <begin position="430"/>
        <end position="465"/>
    </location>
</feature>
<evidence type="ECO:0000313" key="10">
    <source>
        <dbReference type="EMBL" id="KAJ5738230.1"/>
    </source>
</evidence>
<comment type="caution">
    <text evidence="10">The sequence shown here is derived from an EMBL/GenBank/DDBJ whole genome shotgun (WGS) entry which is preliminary data.</text>
</comment>
<evidence type="ECO:0000256" key="7">
    <source>
        <dbReference type="PROSITE-ProRule" id="PRU00221"/>
    </source>
</evidence>
<feature type="domain" description="F-box" evidence="9">
    <location>
        <begin position="27"/>
        <end position="73"/>
    </location>
</feature>
<dbReference type="SMART" id="SM00256">
    <property type="entry name" value="FBOX"/>
    <property type="match status" value="1"/>
</dbReference>
<name>A0AAD6HV33_9EURO</name>
<evidence type="ECO:0000256" key="5">
    <source>
        <dbReference type="ARBA" id="ARBA00030034"/>
    </source>
</evidence>
<sequence length="614" mass="68870">MPKRPRESSPSASSPIKRSRSTIATPIDRLSSLSNELLLNILSFLPISSLNVCQRLSRRFHALGGDSELWKRQYYSQWVRPRARRLANVRRSTLPGRGEYSPKVSTWLDHGHLAEEGRLTNWKRQYRLRHNWAKGSCRVTEVDFLEPPCPPVLVKLCAGIVVTADTVHGLRAWPANDPTKCLSRISFSELHNARPTALTASHLENEYEILVGFENGRFSRYVLDDQISQFSLRSSHVGFRDGAITAMALASPYLLMVSQHKNLSLYNIRPQSKPPEKSPTPGPREIASLQAENMVAPMTLSLRVSTYEIVATIVYSFFHIGCGWSLGIQELRFNKDGKQLESRLTSTVDSQYGIRPLEGRRSSNQRRHSAMNPAVSPVTPTEPSILHLQPPTSMSYSHPYLLTSHVDNTLTMYLVVSNSKDLFVRGGQRLWGHTSSVSAVQVTNRGKAVSVNSIGNEIRIWELETAVSALGNQRPLKDESSIQVSPDNRKPEPYMTTPQIIRQRIAGPDLAPDTPEELGRMYEYVGFDEERVFLLRKKAEPGVVRVAQGTQNPGTPAAPRVAHNYKNMHAAAILIGNSLLTFWHANIQAYLDRSQIQPSHLVSMMPSLHWDDIG</sequence>
<evidence type="ECO:0000256" key="3">
    <source>
        <dbReference type="ARBA" id="ARBA00011725"/>
    </source>
</evidence>
<evidence type="ECO:0000256" key="4">
    <source>
        <dbReference type="ARBA" id="ARBA00015819"/>
    </source>
</evidence>
<dbReference type="Gene3D" id="2.130.10.10">
    <property type="entry name" value="YVTN repeat-like/Quinoprotein amine dehydrogenase"/>
    <property type="match status" value="1"/>
</dbReference>
<dbReference type="Proteomes" id="UP001215712">
    <property type="component" value="Unassembled WGS sequence"/>
</dbReference>
<evidence type="ECO:0000256" key="8">
    <source>
        <dbReference type="SAM" id="MobiDB-lite"/>
    </source>
</evidence>
<dbReference type="PROSITE" id="PS50082">
    <property type="entry name" value="WD_REPEATS_2"/>
    <property type="match status" value="1"/>
</dbReference>
<dbReference type="AlphaFoldDB" id="A0AAD6HV33"/>